<keyword evidence="9" id="KW-0414">Isoprene biosynthesis</keyword>
<evidence type="ECO:0000313" key="13">
    <source>
        <dbReference type="Proteomes" id="UP001597492"/>
    </source>
</evidence>
<dbReference type="RefSeq" id="WP_019619664.1">
    <property type="nucleotide sequence ID" value="NZ_JBHUNE010000006.1"/>
</dbReference>
<feature type="active site" evidence="9">
    <location>
        <position position="148"/>
    </location>
</feature>
<dbReference type="PANTHER" id="PTHR43527:SF2">
    <property type="entry name" value="4-DIPHOSPHOCYTIDYL-2-C-METHYL-D-ERYTHRITOL KINASE, CHLOROPLASTIC"/>
    <property type="match status" value="1"/>
</dbReference>
<dbReference type="InterPro" id="IPR006204">
    <property type="entry name" value="GHMP_kinase_N_dom"/>
</dbReference>
<dbReference type="InterPro" id="IPR036554">
    <property type="entry name" value="GHMP_kinase_C_sf"/>
</dbReference>
<comment type="catalytic activity">
    <reaction evidence="9">
        <text>4-CDP-2-C-methyl-D-erythritol + ATP = 4-CDP-2-C-methyl-D-erythritol 2-phosphate + ADP + H(+)</text>
        <dbReference type="Rhea" id="RHEA:18437"/>
        <dbReference type="ChEBI" id="CHEBI:15378"/>
        <dbReference type="ChEBI" id="CHEBI:30616"/>
        <dbReference type="ChEBI" id="CHEBI:57823"/>
        <dbReference type="ChEBI" id="CHEBI:57919"/>
        <dbReference type="ChEBI" id="CHEBI:456216"/>
        <dbReference type="EC" id="2.7.1.148"/>
    </reaction>
</comment>
<dbReference type="PIRSF" id="PIRSF010376">
    <property type="entry name" value="IspE"/>
    <property type="match status" value="1"/>
</dbReference>
<dbReference type="SUPFAM" id="SSF55060">
    <property type="entry name" value="GHMP Kinase, C-terminal domain"/>
    <property type="match status" value="1"/>
</dbReference>
<comment type="caution">
    <text evidence="12">The sequence shown here is derived from an EMBL/GenBank/DDBJ whole genome shotgun (WGS) entry which is preliminary data.</text>
</comment>
<name>A0ABW5V0M1_9MICO</name>
<evidence type="ECO:0000256" key="4">
    <source>
        <dbReference type="ARBA" id="ARBA00022679"/>
    </source>
</evidence>
<evidence type="ECO:0000256" key="3">
    <source>
        <dbReference type="ARBA" id="ARBA00017473"/>
    </source>
</evidence>
<gene>
    <name evidence="9" type="primary">ispE</name>
    <name evidence="12" type="ORF">ACFSW7_07530</name>
</gene>
<evidence type="ECO:0000256" key="6">
    <source>
        <dbReference type="ARBA" id="ARBA00022777"/>
    </source>
</evidence>
<dbReference type="NCBIfam" id="TIGR00154">
    <property type="entry name" value="ispE"/>
    <property type="match status" value="1"/>
</dbReference>
<comment type="pathway">
    <text evidence="9">Isoprenoid biosynthesis; isopentenyl diphosphate biosynthesis via DXP pathway; isopentenyl diphosphate from 1-deoxy-D-xylulose 5-phosphate: step 3/6.</text>
</comment>
<evidence type="ECO:0000259" key="10">
    <source>
        <dbReference type="Pfam" id="PF00288"/>
    </source>
</evidence>
<dbReference type="GO" id="GO:0050515">
    <property type="term" value="F:4-(cytidine 5'-diphospho)-2-C-methyl-D-erythritol kinase activity"/>
    <property type="evidence" value="ECO:0007669"/>
    <property type="project" value="UniProtKB-EC"/>
</dbReference>
<organism evidence="12 13">
    <name type="scientific">Gulosibacter faecalis</name>
    <dbReference type="NCBI Taxonomy" id="272240"/>
    <lineage>
        <taxon>Bacteria</taxon>
        <taxon>Bacillati</taxon>
        <taxon>Actinomycetota</taxon>
        <taxon>Actinomycetes</taxon>
        <taxon>Micrococcales</taxon>
        <taxon>Microbacteriaceae</taxon>
        <taxon>Gulosibacter</taxon>
    </lineage>
</organism>
<reference evidence="13" key="1">
    <citation type="journal article" date="2019" name="Int. J. Syst. Evol. Microbiol.">
        <title>The Global Catalogue of Microorganisms (GCM) 10K type strain sequencing project: providing services to taxonomists for standard genome sequencing and annotation.</title>
        <authorList>
            <consortium name="The Broad Institute Genomics Platform"/>
            <consortium name="The Broad Institute Genome Sequencing Center for Infectious Disease"/>
            <person name="Wu L."/>
            <person name="Ma J."/>
        </authorList>
    </citation>
    <scope>NUCLEOTIDE SEQUENCE [LARGE SCALE GENOMIC DNA]</scope>
    <source>
        <strain evidence="13">TISTR 1514</strain>
    </source>
</reference>
<dbReference type="Pfam" id="PF00288">
    <property type="entry name" value="GHMP_kinases_N"/>
    <property type="match status" value="1"/>
</dbReference>
<dbReference type="InterPro" id="IPR014721">
    <property type="entry name" value="Ribsml_uS5_D2-typ_fold_subgr"/>
</dbReference>
<feature type="binding site" evidence="9">
    <location>
        <begin position="106"/>
        <end position="116"/>
    </location>
    <ligand>
        <name>ATP</name>
        <dbReference type="ChEBI" id="CHEBI:30616"/>
    </ligand>
</feature>
<dbReference type="EMBL" id="JBHUNE010000006">
    <property type="protein sequence ID" value="MFD2758227.1"/>
    <property type="molecule type" value="Genomic_DNA"/>
</dbReference>
<evidence type="ECO:0000256" key="8">
    <source>
        <dbReference type="ARBA" id="ARBA00032554"/>
    </source>
</evidence>
<evidence type="ECO:0000256" key="1">
    <source>
        <dbReference type="ARBA" id="ARBA00009684"/>
    </source>
</evidence>
<dbReference type="InterPro" id="IPR004424">
    <property type="entry name" value="IspE"/>
</dbReference>
<dbReference type="EC" id="2.7.1.148" evidence="2 9"/>
<keyword evidence="7 9" id="KW-0067">ATP-binding</keyword>
<keyword evidence="6 9" id="KW-0418">Kinase</keyword>
<dbReference type="Gene3D" id="3.30.70.890">
    <property type="entry name" value="GHMP kinase, C-terminal domain"/>
    <property type="match status" value="1"/>
</dbReference>
<evidence type="ECO:0000259" key="11">
    <source>
        <dbReference type="Pfam" id="PF08544"/>
    </source>
</evidence>
<dbReference type="PANTHER" id="PTHR43527">
    <property type="entry name" value="4-DIPHOSPHOCYTIDYL-2-C-METHYL-D-ERYTHRITOL KINASE, CHLOROPLASTIC"/>
    <property type="match status" value="1"/>
</dbReference>
<dbReference type="InterPro" id="IPR020568">
    <property type="entry name" value="Ribosomal_Su5_D2-typ_SF"/>
</dbReference>
<evidence type="ECO:0000256" key="2">
    <source>
        <dbReference type="ARBA" id="ARBA00012052"/>
    </source>
</evidence>
<feature type="domain" description="GHMP kinase N-terminal" evidence="10">
    <location>
        <begin position="79"/>
        <end position="156"/>
    </location>
</feature>
<dbReference type="HAMAP" id="MF_00061">
    <property type="entry name" value="IspE"/>
    <property type="match status" value="1"/>
</dbReference>
<evidence type="ECO:0000313" key="12">
    <source>
        <dbReference type="EMBL" id="MFD2758227.1"/>
    </source>
</evidence>
<evidence type="ECO:0000256" key="7">
    <source>
        <dbReference type="ARBA" id="ARBA00022840"/>
    </source>
</evidence>
<proteinExistence type="inferred from homology"/>
<comment type="similarity">
    <text evidence="1 9">Belongs to the GHMP kinase family. IspE subfamily.</text>
</comment>
<feature type="active site" evidence="9">
    <location>
        <position position="14"/>
    </location>
</feature>
<dbReference type="NCBIfam" id="NF002870">
    <property type="entry name" value="PRK03188.1"/>
    <property type="match status" value="1"/>
</dbReference>
<keyword evidence="4 9" id="KW-0808">Transferase</keyword>
<dbReference type="Pfam" id="PF08544">
    <property type="entry name" value="GHMP_kinases_C"/>
    <property type="match status" value="1"/>
</dbReference>
<evidence type="ECO:0000256" key="9">
    <source>
        <dbReference type="HAMAP-Rule" id="MF_00061"/>
    </source>
</evidence>
<dbReference type="Gene3D" id="3.30.230.10">
    <property type="match status" value="1"/>
</dbReference>
<comment type="function">
    <text evidence="9">Catalyzes the phosphorylation of the position 2 hydroxy group of 4-diphosphocytidyl-2C-methyl-D-erythritol.</text>
</comment>
<keyword evidence="13" id="KW-1185">Reference proteome</keyword>
<protein>
    <recommendedName>
        <fullName evidence="3 9">4-diphosphocytidyl-2-C-methyl-D-erythritol kinase</fullName>
        <shortName evidence="9">CMK</shortName>
        <ecNumber evidence="2 9">2.7.1.148</ecNumber>
    </recommendedName>
    <alternativeName>
        <fullName evidence="8 9">4-(cytidine-5'-diphospho)-2-C-methyl-D-erythritol kinase</fullName>
    </alternativeName>
</protein>
<accession>A0ABW5V0M1</accession>
<dbReference type="SUPFAM" id="SSF54211">
    <property type="entry name" value="Ribosomal protein S5 domain 2-like"/>
    <property type="match status" value="1"/>
</dbReference>
<sequence length="315" mass="31844">MTDPRRVIATAPGKVNLTLGVGEAANDGSHALATLCMALDLLDEVEVRAADTLHIRVGRIRVGASSVATDTVATDDRNSAARAAKLLAEFAGLEPRAAITIRKRVPVGGGMGGASADAAATLLALDALWQTNLTREDLADLGARLGADVPFALLGGVAVGTGRGTELTPALAGGSFEWVLRISDEGMPTPAVYRALDAHRERHAPHLTTSAIPVVPQAALLALRAGDPAALADAMTNDLQAPALRSRGDLAAALEFGEAKGALVGIVAGSGPTLAFLTADAASADALAAAFTARGDTAVRASGPAPGARLGQRIR</sequence>
<keyword evidence="5 9" id="KW-0547">Nucleotide-binding</keyword>
<feature type="domain" description="GHMP kinase C-terminal" evidence="11">
    <location>
        <begin position="222"/>
        <end position="295"/>
    </location>
</feature>
<dbReference type="Proteomes" id="UP001597492">
    <property type="component" value="Unassembled WGS sequence"/>
</dbReference>
<dbReference type="InterPro" id="IPR013750">
    <property type="entry name" value="GHMP_kinase_C_dom"/>
</dbReference>
<evidence type="ECO:0000256" key="5">
    <source>
        <dbReference type="ARBA" id="ARBA00022741"/>
    </source>
</evidence>